<dbReference type="InterPro" id="IPR036691">
    <property type="entry name" value="Endo/exonu/phosph_ase_sf"/>
</dbReference>
<dbReference type="AlphaFoldDB" id="A0A820ZVJ6"/>
<proteinExistence type="predicted"/>
<dbReference type="Proteomes" id="UP000663848">
    <property type="component" value="Unassembled WGS sequence"/>
</dbReference>
<dbReference type="InterPro" id="IPR005135">
    <property type="entry name" value="Endo/exonuclease/phosphatase"/>
</dbReference>
<evidence type="ECO:0000259" key="1">
    <source>
        <dbReference type="Pfam" id="PF14529"/>
    </source>
</evidence>
<organism evidence="2 3">
    <name type="scientific">Rotaria socialis</name>
    <dbReference type="NCBI Taxonomy" id="392032"/>
    <lineage>
        <taxon>Eukaryota</taxon>
        <taxon>Metazoa</taxon>
        <taxon>Spiralia</taxon>
        <taxon>Gnathifera</taxon>
        <taxon>Rotifera</taxon>
        <taxon>Eurotatoria</taxon>
        <taxon>Bdelloidea</taxon>
        <taxon>Philodinida</taxon>
        <taxon>Philodinidae</taxon>
        <taxon>Rotaria</taxon>
    </lineage>
</organism>
<feature type="domain" description="Endonuclease/exonuclease/phosphatase" evidence="1">
    <location>
        <begin position="577"/>
        <end position="677"/>
    </location>
</feature>
<sequence length="763" mass="88507">MIDNIGESIKMAKIFCFASGQTLTIDDDKIGKIPYLAALVSSADCFESVYDEHGYYKLDLHIEYKYFSFILESISFHSVRQLFTHLPKQYDVIHIIALLDFLGIGPQPDPALREVDSTFFSNLVFSPFLEGYLLQIRPSVIQDMAVRFAIAMAKEEYNFNDHKVIDQIYWFIMFILSAYKLFGSRLRHHVYQIAENCFSLFEPLLLKRLKKLIQRTQEGENKFRSITNENAIDPDENSECSLEQAWDIPSDDWCWFSRSTLKERQDLIANRTYTSYHTYWISRSSHSQQYIEAASRRVLEITYERLQSAICQRALIAIHNRNNFNKIVDKCGNLLLPSGLGSRTDCFVLPKEVSDIWKHEQIEKEIRELILEEIYLLKPKLEQRRNELVTQIREYDQSQEILDEDAFNPFHLYLLFRSTFESLQEEALSYVLLLDNLNQGSSTEEEIYQRVLDGLYTNARKQFIQWSSMQKTICKLYDKLSSCQETINIVSMILNTTYPKYQIPVYKPLPKCQLNTISPTIISLNELGTVVPTKTFKQLLFSYYVYVKEGTNSHGGVVLAINKKLKCQPISMNEPRSIYSPPTESLPLTTMTTLLNESRNLILAGDFNAKHMDWKCPQVNTKGRLLSTRLNKNNLNVLNSRTKASLRSDTAIDLIISGEIPETSESQCLPYAGSDCLPILTKFFNLNISMDKHFVPRTYWKLYSSILSILYDQLQAEQEILQMISNNSFPWFLMFEQFLAALKLGVTIWKEVKRKRPSISPSI</sequence>
<accession>A0A820ZVJ6</accession>
<dbReference type="SUPFAM" id="SSF56219">
    <property type="entry name" value="DNase I-like"/>
    <property type="match status" value="1"/>
</dbReference>
<evidence type="ECO:0000313" key="3">
    <source>
        <dbReference type="Proteomes" id="UP000663848"/>
    </source>
</evidence>
<comment type="caution">
    <text evidence="2">The sequence shown here is derived from an EMBL/GenBank/DDBJ whole genome shotgun (WGS) entry which is preliminary data.</text>
</comment>
<name>A0A820ZVJ6_9BILA</name>
<gene>
    <name evidence="2" type="ORF">QYT958_LOCUS9321</name>
</gene>
<dbReference type="EMBL" id="CAJOBR010000978">
    <property type="protein sequence ID" value="CAF4566245.1"/>
    <property type="molecule type" value="Genomic_DNA"/>
</dbReference>
<evidence type="ECO:0000313" key="2">
    <source>
        <dbReference type="EMBL" id="CAF4566245.1"/>
    </source>
</evidence>
<dbReference type="GO" id="GO:0003824">
    <property type="term" value="F:catalytic activity"/>
    <property type="evidence" value="ECO:0007669"/>
    <property type="project" value="InterPro"/>
</dbReference>
<reference evidence="2" key="1">
    <citation type="submission" date="2021-02" db="EMBL/GenBank/DDBJ databases">
        <authorList>
            <person name="Nowell W R."/>
        </authorList>
    </citation>
    <scope>NUCLEOTIDE SEQUENCE</scope>
</reference>
<dbReference type="Pfam" id="PF14529">
    <property type="entry name" value="Exo_endo_phos_2"/>
    <property type="match status" value="1"/>
</dbReference>
<dbReference type="Gene3D" id="3.60.10.10">
    <property type="entry name" value="Endonuclease/exonuclease/phosphatase"/>
    <property type="match status" value="1"/>
</dbReference>
<protein>
    <recommendedName>
        <fullName evidence="1">Endonuclease/exonuclease/phosphatase domain-containing protein</fullName>
    </recommendedName>
</protein>